<accession>A0AA39XB97</accession>
<keyword evidence="1" id="KW-1133">Transmembrane helix</keyword>
<organism evidence="2 3">
    <name type="scientific">Bombardia bombarda</name>
    <dbReference type="NCBI Taxonomy" id="252184"/>
    <lineage>
        <taxon>Eukaryota</taxon>
        <taxon>Fungi</taxon>
        <taxon>Dikarya</taxon>
        <taxon>Ascomycota</taxon>
        <taxon>Pezizomycotina</taxon>
        <taxon>Sordariomycetes</taxon>
        <taxon>Sordariomycetidae</taxon>
        <taxon>Sordariales</taxon>
        <taxon>Lasiosphaeriaceae</taxon>
        <taxon>Bombardia</taxon>
    </lineage>
</organism>
<dbReference type="Proteomes" id="UP001174934">
    <property type="component" value="Unassembled WGS sequence"/>
</dbReference>
<keyword evidence="1" id="KW-0472">Membrane</keyword>
<name>A0AA39XB97_9PEZI</name>
<keyword evidence="1" id="KW-0812">Transmembrane</keyword>
<reference evidence="2" key="1">
    <citation type="submission" date="2023-06" db="EMBL/GenBank/DDBJ databases">
        <title>Genome-scale phylogeny and comparative genomics of the fungal order Sordariales.</title>
        <authorList>
            <consortium name="Lawrence Berkeley National Laboratory"/>
            <person name="Hensen N."/>
            <person name="Bonometti L."/>
            <person name="Westerberg I."/>
            <person name="Brannstrom I.O."/>
            <person name="Guillou S."/>
            <person name="Cros-Aarteil S."/>
            <person name="Calhoun S."/>
            <person name="Haridas S."/>
            <person name="Kuo A."/>
            <person name="Mondo S."/>
            <person name="Pangilinan J."/>
            <person name="Riley R."/>
            <person name="LaButti K."/>
            <person name="Andreopoulos B."/>
            <person name="Lipzen A."/>
            <person name="Chen C."/>
            <person name="Yanf M."/>
            <person name="Daum C."/>
            <person name="Ng V."/>
            <person name="Clum A."/>
            <person name="Steindorff A."/>
            <person name="Ohm R."/>
            <person name="Martin F."/>
            <person name="Silar P."/>
            <person name="Natvig D."/>
            <person name="Lalanne C."/>
            <person name="Gautier V."/>
            <person name="Ament-velasquez S.L."/>
            <person name="Kruys A."/>
            <person name="Hutchinson M.I."/>
            <person name="Powell A.J."/>
            <person name="Barry K."/>
            <person name="Miller A.N."/>
            <person name="Grigoriev I.V."/>
            <person name="Debuchy R."/>
            <person name="Gladieux P."/>
            <person name="Thoren M.H."/>
            <person name="Johannesson H."/>
        </authorList>
    </citation>
    <scope>NUCLEOTIDE SEQUENCE</scope>
    <source>
        <strain evidence="2">SMH3391-2</strain>
    </source>
</reference>
<comment type="caution">
    <text evidence="2">The sequence shown here is derived from an EMBL/GenBank/DDBJ whole genome shotgun (WGS) entry which is preliminary data.</text>
</comment>
<keyword evidence="3" id="KW-1185">Reference proteome</keyword>
<protein>
    <submittedName>
        <fullName evidence="2">Uncharacterized protein</fullName>
    </submittedName>
</protein>
<proteinExistence type="predicted"/>
<gene>
    <name evidence="2" type="ORF">B0T17DRAFT_527459</name>
</gene>
<evidence type="ECO:0000313" key="2">
    <source>
        <dbReference type="EMBL" id="KAK0630075.1"/>
    </source>
</evidence>
<dbReference type="AlphaFoldDB" id="A0AA39XB97"/>
<evidence type="ECO:0000313" key="3">
    <source>
        <dbReference type="Proteomes" id="UP001174934"/>
    </source>
</evidence>
<feature type="transmembrane region" description="Helical" evidence="1">
    <location>
        <begin position="34"/>
        <end position="53"/>
    </location>
</feature>
<evidence type="ECO:0000256" key="1">
    <source>
        <dbReference type="SAM" id="Phobius"/>
    </source>
</evidence>
<dbReference type="EMBL" id="JAULSR010000002">
    <property type="protein sequence ID" value="KAK0630075.1"/>
    <property type="molecule type" value="Genomic_DNA"/>
</dbReference>
<sequence>MFLFGCLSPFIVVLWLLTLLYTFCHLVVLDKRDGWVVTAYMASEASVMASLVMRGLV</sequence>